<keyword evidence="3" id="KW-0520">NAD</keyword>
<dbReference type="PANTHER" id="PTHR43103:SF5">
    <property type="entry name" value="4-EPIMERASE, PUTATIVE (AFU_ORTHOLOGUE AFUA_7G00360)-RELATED"/>
    <property type="match status" value="1"/>
</dbReference>
<comment type="similarity">
    <text evidence="1">Belongs to the NAD(P)-dependent epimerase/dehydratase family.</text>
</comment>
<evidence type="ECO:0000313" key="6">
    <source>
        <dbReference type="Proteomes" id="UP001212997"/>
    </source>
</evidence>
<keyword evidence="6" id="KW-1185">Reference proteome</keyword>
<dbReference type="GO" id="GO:0016491">
    <property type="term" value="F:oxidoreductase activity"/>
    <property type="evidence" value="ECO:0007669"/>
    <property type="project" value="UniProtKB-KW"/>
</dbReference>
<evidence type="ECO:0000313" key="5">
    <source>
        <dbReference type="EMBL" id="KAJ3489470.1"/>
    </source>
</evidence>
<dbReference type="SUPFAM" id="SSF51735">
    <property type="entry name" value="NAD(P)-binding Rossmann-fold domains"/>
    <property type="match status" value="1"/>
</dbReference>
<evidence type="ECO:0000259" key="4">
    <source>
        <dbReference type="Pfam" id="PF01370"/>
    </source>
</evidence>
<gene>
    <name evidence="5" type="ORF">NLI96_g2102</name>
</gene>
<dbReference type="InterPro" id="IPR001509">
    <property type="entry name" value="Epimerase_deHydtase"/>
</dbReference>
<dbReference type="EMBL" id="JANAWD010000044">
    <property type="protein sequence ID" value="KAJ3489470.1"/>
    <property type="molecule type" value="Genomic_DNA"/>
</dbReference>
<name>A0AAD5YM75_9APHY</name>
<dbReference type="Gene3D" id="3.40.50.720">
    <property type="entry name" value="NAD(P)-binding Rossmann-like Domain"/>
    <property type="match status" value="1"/>
</dbReference>
<feature type="domain" description="NAD-dependent epimerase/dehydratase" evidence="4">
    <location>
        <begin position="5"/>
        <end position="172"/>
    </location>
</feature>
<accession>A0AAD5YM75</accession>
<dbReference type="Pfam" id="PF01370">
    <property type="entry name" value="Epimerase"/>
    <property type="match status" value="1"/>
</dbReference>
<sequence length="283" mass="31298">MRLAITGCNGSVGKRVVLAALNAGHTVIGIDHPNSDGPADVNAAFTFVAVDLLDYDKTKEALKGADGVIQLAARRNPGDYLVETHNTNVVISWNVLRSAAELGITRIAQASSVNVVTLVYSLQPKFDYLPLDEDHPCLPDEPYGLSKVICELQADTIVRRFPNIRIASLRLSWSLPNPAIANQTQDPVRRRNDLWGYVQEDSGAEAFLLAVTQTDEEAKWSGHEAFFIAAPETTQNEESKVLKEKYWPDVPLKEGVEFEGRMGFFDCVKAKRLLGWVHRAPED</sequence>
<keyword evidence="2" id="KW-0560">Oxidoreductase</keyword>
<protein>
    <recommendedName>
        <fullName evidence="4">NAD-dependent epimerase/dehydratase domain-containing protein</fullName>
    </recommendedName>
</protein>
<dbReference type="InterPro" id="IPR036291">
    <property type="entry name" value="NAD(P)-bd_dom_sf"/>
</dbReference>
<reference evidence="5" key="1">
    <citation type="submission" date="2022-07" db="EMBL/GenBank/DDBJ databases">
        <title>Genome Sequence of Physisporinus lineatus.</title>
        <authorList>
            <person name="Buettner E."/>
        </authorList>
    </citation>
    <scope>NUCLEOTIDE SEQUENCE</scope>
    <source>
        <strain evidence="5">VT162</strain>
    </source>
</reference>
<evidence type="ECO:0000256" key="3">
    <source>
        <dbReference type="ARBA" id="ARBA00023027"/>
    </source>
</evidence>
<dbReference type="AlphaFoldDB" id="A0AAD5YM75"/>
<proteinExistence type="inferred from homology"/>
<organism evidence="5 6">
    <name type="scientific">Meripilus lineatus</name>
    <dbReference type="NCBI Taxonomy" id="2056292"/>
    <lineage>
        <taxon>Eukaryota</taxon>
        <taxon>Fungi</taxon>
        <taxon>Dikarya</taxon>
        <taxon>Basidiomycota</taxon>
        <taxon>Agaricomycotina</taxon>
        <taxon>Agaricomycetes</taxon>
        <taxon>Polyporales</taxon>
        <taxon>Meripilaceae</taxon>
        <taxon>Meripilus</taxon>
    </lineage>
</organism>
<evidence type="ECO:0000256" key="2">
    <source>
        <dbReference type="ARBA" id="ARBA00023002"/>
    </source>
</evidence>
<dbReference type="Proteomes" id="UP001212997">
    <property type="component" value="Unassembled WGS sequence"/>
</dbReference>
<comment type="caution">
    <text evidence="5">The sequence shown here is derived from an EMBL/GenBank/DDBJ whole genome shotgun (WGS) entry which is preliminary data.</text>
</comment>
<evidence type="ECO:0000256" key="1">
    <source>
        <dbReference type="ARBA" id="ARBA00007637"/>
    </source>
</evidence>
<dbReference type="PANTHER" id="PTHR43103">
    <property type="entry name" value="NUCLEOSIDE-DIPHOSPHATE-SUGAR EPIMERASE"/>
    <property type="match status" value="1"/>
</dbReference>